<evidence type="ECO:0000313" key="1">
    <source>
        <dbReference type="EMBL" id="SIO41423.1"/>
    </source>
</evidence>
<accession>A0A1N6JB12</accession>
<dbReference type="Proteomes" id="UP000185003">
    <property type="component" value="Unassembled WGS sequence"/>
</dbReference>
<gene>
    <name evidence="1" type="ORF">SAMN04488055_3812</name>
</gene>
<dbReference type="STRING" id="536979.SAMN04488055_3812"/>
<organism evidence="1 2">
    <name type="scientific">Chitinophaga niabensis</name>
    <dbReference type="NCBI Taxonomy" id="536979"/>
    <lineage>
        <taxon>Bacteria</taxon>
        <taxon>Pseudomonadati</taxon>
        <taxon>Bacteroidota</taxon>
        <taxon>Chitinophagia</taxon>
        <taxon>Chitinophagales</taxon>
        <taxon>Chitinophagaceae</taxon>
        <taxon>Chitinophaga</taxon>
    </lineage>
</organism>
<proteinExistence type="predicted"/>
<reference evidence="1 2" key="1">
    <citation type="submission" date="2016-11" db="EMBL/GenBank/DDBJ databases">
        <authorList>
            <person name="Jaros S."/>
            <person name="Januszkiewicz K."/>
            <person name="Wedrychowicz H."/>
        </authorList>
    </citation>
    <scope>NUCLEOTIDE SEQUENCE [LARGE SCALE GENOMIC DNA]</scope>
    <source>
        <strain evidence="1 2">DSM 24787</strain>
    </source>
</reference>
<dbReference type="EMBL" id="FSRA01000002">
    <property type="protein sequence ID" value="SIO41423.1"/>
    <property type="molecule type" value="Genomic_DNA"/>
</dbReference>
<evidence type="ECO:0000313" key="2">
    <source>
        <dbReference type="Proteomes" id="UP000185003"/>
    </source>
</evidence>
<sequence length="292" mass="31549">MKHYFNTNKVLSVTALAIGAITIFFACKKDDKAGADDKRDNQTIAAAQQEAEVNALYEDAFTIALDYNTTESDLNGGNRKAPGSTWNDYSRCEGVALSIDPADFQTYPKTIIIDFKGGCTDGNRTRKGKLKIVVDKIFVSPGAVATVTFDNYYVNDIKVEGTQTIQNLSSGDGFGYSYTVAEGKLTWPNGHAVTYSGNRTLTQKEGANTPWVISDDIYELKGNGSLKDSSVIATVAIKSGLIRKIVCPYVGKGVVELSVNSFKASLDYGNGDCDNKAVLTVGDKTKEITLPR</sequence>
<keyword evidence="2" id="KW-1185">Reference proteome</keyword>
<name>A0A1N6JB12_9BACT</name>
<dbReference type="PROSITE" id="PS51257">
    <property type="entry name" value="PROKAR_LIPOPROTEIN"/>
    <property type="match status" value="1"/>
</dbReference>
<dbReference type="RefSeq" id="WP_074241009.1">
    <property type="nucleotide sequence ID" value="NZ_FSRA01000002.1"/>
</dbReference>
<dbReference type="OrthoDB" id="1114031at2"/>
<protein>
    <recommendedName>
        <fullName evidence="3">Lipoprotein</fullName>
    </recommendedName>
</protein>
<dbReference type="AlphaFoldDB" id="A0A1N6JB12"/>
<evidence type="ECO:0008006" key="3">
    <source>
        <dbReference type="Google" id="ProtNLM"/>
    </source>
</evidence>